<dbReference type="PANTHER" id="PTHR13887">
    <property type="entry name" value="GLUTATHIONE S-TRANSFERASE KAPPA"/>
    <property type="match status" value="1"/>
</dbReference>
<dbReference type="GO" id="GO:0016491">
    <property type="term" value="F:oxidoreductase activity"/>
    <property type="evidence" value="ECO:0007669"/>
    <property type="project" value="UniProtKB-KW"/>
</dbReference>
<proteinExistence type="inferred from homology"/>
<dbReference type="Gene3D" id="3.40.30.10">
    <property type="entry name" value="Glutaredoxin"/>
    <property type="match status" value="1"/>
</dbReference>
<keyword evidence="4" id="KW-1015">Disulfide bond</keyword>
<keyword evidence="5" id="KW-0676">Redox-active center</keyword>
<gene>
    <name evidence="7" type="ORF">HYY20_06865</name>
</gene>
<name>A0A932FVC9_UNCTE</name>
<evidence type="ECO:0000313" key="7">
    <source>
        <dbReference type="EMBL" id="MBI2876585.1"/>
    </source>
</evidence>
<reference evidence="7" key="1">
    <citation type="submission" date="2020-07" db="EMBL/GenBank/DDBJ databases">
        <title>Huge and variable diversity of episymbiotic CPR bacteria and DPANN archaea in groundwater ecosystems.</title>
        <authorList>
            <person name="He C.Y."/>
            <person name="Keren R."/>
            <person name="Whittaker M."/>
            <person name="Farag I.F."/>
            <person name="Doudna J."/>
            <person name="Cate J.H.D."/>
            <person name="Banfield J.F."/>
        </authorList>
    </citation>
    <scope>NUCLEOTIDE SEQUENCE</scope>
    <source>
        <strain evidence="7">NC_groundwater_672_Ag_B-0.1um_62_36</strain>
    </source>
</reference>
<evidence type="ECO:0000256" key="3">
    <source>
        <dbReference type="ARBA" id="ARBA00023002"/>
    </source>
</evidence>
<evidence type="ECO:0000313" key="8">
    <source>
        <dbReference type="Proteomes" id="UP000769766"/>
    </source>
</evidence>
<keyword evidence="3" id="KW-0560">Oxidoreductase</keyword>
<comment type="caution">
    <text evidence="7">The sequence shown here is derived from an EMBL/GenBank/DDBJ whole genome shotgun (WGS) entry which is preliminary data.</text>
</comment>
<evidence type="ECO:0000256" key="5">
    <source>
        <dbReference type="ARBA" id="ARBA00023284"/>
    </source>
</evidence>
<dbReference type="Pfam" id="PF13462">
    <property type="entry name" value="Thioredoxin_4"/>
    <property type="match status" value="1"/>
</dbReference>
<dbReference type="InterPro" id="IPR012336">
    <property type="entry name" value="Thioredoxin-like_fold"/>
</dbReference>
<evidence type="ECO:0000256" key="4">
    <source>
        <dbReference type="ARBA" id="ARBA00023157"/>
    </source>
</evidence>
<comment type="similarity">
    <text evidence="1">Belongs to the thioredoxin family. DsbA subfamily.</text>
</comment>
<feature type="domain" description="Thioredoxin-like fold" evidence="6">
    <location>
        <begin position="8"/>
        <end position="124"/>
    </location>
</feature>
<accession>A0A932FVC9</accession>
<keyword evidence="2" id="KW-0732">Signal</keyword>
<sequence>MTEAYPTQVRLVVKDFPLDSHKDAAKAAEAARCAGEQQRFWEYHDKLFTNTSLGISNLKLFAKELNLNTQTFDQCLDEGKYRSLVEKDLAEGQNLGVTGTPTFFVNGRPIFGQQSFDRFKKLIDRELAKQARP</sequence>
<organism evidence="7 8">
    <name type="scientific">Tectimicrobiota bacterium</name>
    <dbReference type="NCBI Taxonomy" id="2528274"/>
    <lineage>
        <taxon>Bacteria</taxon>
        <taxon>Pseudomonadati</taxon>
        <taxon>Nitrospinota/Tectimicrobiota group</taxon>
        <taxon>Candidatus Tectimicrobiota</taxon>
    </lineage>
</organism>
<evidence type="ECO:0000256" key="2">
    <source>
        <dbReference type="ARBA" id="ARBA00022729"/>
    </source>
</evidence>
<evidence type="ECO:0000256" key="1">
    <source>
        <dbReference type="ARBA" id="ARBA00005791"/>
    </source>
</evidence>
<dbReference type="PANTHER" id="PTHR13887:SF14">
    <property type="entry name" value="DISULFIDE BOND FORMATION PROTEIN D"/>
    <property type="match status" value="1"/>
</dbReference>
<dbReference type="SUPFAM" id="SSF52833">
    <property type="entry name" value="Thioredoxin-like"/>
    <property type="match status" value="1"/>
</dbReference>
<protein>
    <submittedName>
        <fullName evidence="7">Thioredoxin domain-containing protein</fullName>
    </submittedName>
</protein>
<dbReference type="AlphaFoldDB" id="A0A932FVC9"/>
<dbReference type="EMBL" id="JACPRF010000209">
    <property type="protein sequence ID" value="MBI2876585.1"/>
    <property type="molecule type" value="Genomic_DNA"/>
</dbReference>
<dbReference type="Proteomes" id="UP000769766">
    <property type="component" value="Unassembled WGS sequence"/>
</dbReference>
<dbReference type="InterPro" id="IPR036249">
    <property type="entry name" value="Thioredoxin-like_sf"/>
</dbReference>
<evidence type="ECO:0000259" key="6">
    <source>
        <dbReference type="Pfam" id="PF13462"/>
    </source>
</evidence>